<dbReference type="HOGENOM" id="CLU_1896098_0_0_1"/>
<dbReference type="OrthoDB" id="5319015at2759"/>
<reference evidence="3 4" key="1">
    <citation type="journal article" date="2010" name="Proc. Natl. Acad. Sci. U.S.A.">
        <title>Insights into evolution of multicellular fungi from the assembled chromosomes of the mushroom Coprinopsis cinerea (Coprinus cinereus).</title>
        <authorList>
            <person name="Stajich J.E."/>
            <person name="Wilke S.K."/>
            <person name="Ahren D."/>
            <person name="Au C.H."/>
            <person name="Birren B.W."/>
            <person name="Borodovsky M."/>
            <person name="Burns C."/>
            <person name="Canback B."/>
            <person name="Casselton L.A."/>
            <person name="Cheng C.K."/>
            <person name="Deng J."/>
            <person name="Dietrich F.S."/>
            <person name="Fargo D.C."/>
            <person name="Farman M.L."/>
            <person name="Gathman A.C."/>
            <person name="Goldberg J."/>
            <person name="Guigo R."/>
            <person name="Hoegger P.J."/>
            <person name="Hooker J.B."/>
            <person name="Huggins A."/>
            <person name="James T.Y."/>
            <person name="Kamada T."/>
            <person name="Kilaru S."/>
            <person name="Kodira C."/>
            <person name="Kues U."/>
            <person name="Kupfer D."/>
            <person name="Kwan H.S."/>
            <person name="Lomsadze A."/>
            <person name="Li W."/>
            <person name="Lilly W.W."/>
            <person name="Ma L.J."/>
            <person name="Mackey A.J."/>
            <person name="Manning G."/>
            <person name="Martin F."/>
            <person name="Muraguchi H."/>
            <person name="Natvig D.O."/>
            <person name="Palmerini H."/>
            <person name="Ramesh M.A."/>
            <person name="Rehmeyer C.J."/>
            <person name="Roe B.A."/>
            <person name="Shenoy N."/>
            <person name="Stanke M."/>
            <person name="Ter-Hovhannisyan V."/>
            <person name="Tunlid A."/>
            <person name="Velagapudi R."/>
            <person name="Vision T.J."/>
            <person name="Zeng Q."/>
            <person name="Zolan M.E."/>
            <person name="Pukkila P.J."/>
        </authorList>
    </citation>
    <scope>NUCLEOTIDE SEQUENCE [LARGE SCALE GENOMIC DNA]</scope>
    <source>
        <strain evidence="4">Okayama-7 / 130 / ATCC MYA-4618 / FGSC 9003</strain>
    </source>
</reference>
<dbReference type="RefSeq" id="XP_002911646.1">
    <property type="nucleotide sequence ID" value="XM_002911600.1"/>
</dbReference>
<name>D6RLC5_COPC7</name>
<dbReference type="AlphaFoldDB" id="D6RLC5"/>
<evidence type="ECO:0000256" key="1">
    <source>
        <dbReference type="SAM" id="Coils"/>
    </source>
</evidence>
<keyword evidence="2" id="KW-0812">Transmembrane</keyword>
<dbReference type="Proteomes" id="UP000001861">
    <property type="component" value="Unassembled WGS sequence"/>
</dbReference>
<dbReference type="VEuPathDB" id="FungiDB:CC1G_14179"/>
<gene>
    <name evidence="3" type="ORF">CC1G_14179</name>
</gene>
<dbReference type="InParanoid" id="D6RLC5"/>
<keyword evidence="4" id="KW-1185">Reference proteome</keyword>
<keyword evidence="2" id="KW-0472">Membrane</keyword>
<dbReference type="GeneID" id="9378321"/>
<proteinExistence type="predicted"/>
<sequence length="134" mass="14660">MSAGVGGGAAIGWAGWMGWLVQNGDGLLGSIGLDPNTAMAVGALSAVTSIRWAVGRWEKGKRKWWADWQRVAEGLDRDLRSALHRNFKDRVSLLAQTSSNGVRNTVQQREEEIAQVNDEVGQLRKEVKAVMEQS</sequence>
<protein>
    <submittedName>
        <fullName evidence="3">Uncharacterized protein</fullName>
    </submittedName>
</protein>
<keyword evidence="2" id="KW-1133">Transmembrane helix</keyword>
<keyword evidence="1" id="KW-0175">Coiled coil</keyword>
<evidence type="ECO:0000256" key="2">
    <source>
        <dbReference type="SAM" id="Phobius"/>
    </source>
</evidence>
<evidence type="ECO:0000313" key="4">
    <source>
        <dbReference type="Proteomes" id="UP000001861"/>
    </source>
</evidence>
<dbReference type="OMA" id="KKRWWED"/>
<organism evidence="3 4">
    <name type="scientific">Coprinopsis cinerea (strain Okayama-7 / 130 / ATCC MYA-4618 / FGSC 9003)</name>
    <name type="common">Inky cap fungus</name>
    <name type="synonym">Hormographiella aspergillata</name>
    <dbReference type="NCBI Taxonomy" id="240176"/>
    <lineage>
        <taxon>Eukaryota</taxon>
        <taxon>Fungi</taxon>
        <taxon>Dikarya</taxon>
        <taxon>Basidiomycota</taxon>
        <taxon>Agaricomycotina</taxon>
        <taxon>Agaricomycetes</taxon>
        <taxon>Agaricomycetidae</taxon>
        <taxon>Agaricales</taxon>
        <taxon>Agaricineae</taxon>
        <taxon>Psathyrellaceae</taxon>
        <taxon>Coprinopsis</taxon>
    </lineage>
</organism>
<evidence type="ECO:0000313" key="3">
    <source>
        <dbReference type="EMBL" id="EFI28152.1"/>
    </source>
</evidence>
<dbReference type="EMBL" id="AACS02000003">
    <property type="protein sequence ID" value="EFI28152.1"/>
    <property type="molecule type" value="Genomic_DNA"/>
</dbReference>
<accession>D6RLC5</accession>
<dbReference type="KEGG" id="cci:CC1G_14179"/>
<feature type="transmembrane region" description="Helical" evidence="2">
    <location>
        <begin position="37"/>
        <end position="54"/>
    </location>
</feature>
<feature type="coiled-coil region" evidence="1">
    <location>
        <begin position="106"/>
        <end position="133"/>
    </location>
</feature>
<comment type="caution">
    <text evidence="3">The sequence shown here is derived from an EMBL/GenBank/DDBJ whole genome shotgun (WGS) entry which is preliminary data.</text>
</comment>